<organism evidence="2">
    <name type="scientific">Medioppia subpectinata</name>
    <dbReference type="NCBI Taxonomy" id="1979941"/>
    <lineage>
        <taxon>Eukaryota</taxon>
        <taxon>Metazoa</taxon>
        <taxon>Ecdysozoa</taxon>
        <taxon>Arthropoda</taxon>
        <taxon>Chelicerata</taxon>
        <taxon>Arachnida</taxon>
        <taxon>Acari</taxon>
        <taxon>Acariformes</taxon>
        <taxon>Sarcoptiformes</taxon>
        <taxon>Oribatida</taxon>
        <taxon>Brachypylina</taxon>
        <taxon>Oppioidea</taxon>
        <taxon>Oppiidae</taxon>
        <taxon>Medioppia</taxon>
    </lineage>
</organism>
<dbReference type="EMBL" id="OC861399">
    <property type="protein sequence ID" value="CAD7629423.1"/>
    <property type="molecule type" value="Genomic_DNA"/>
</dbReference>
<dbReference type="InterPro" id="IPR053012">
    <property type="entry name" value="ER-organelle_contact"/>
</dbReference>
<dbReference type="InterPro" id="IPR001251">
    <property type="entry name" value="CRAL-TRIO_dom"/>
</dbReference>
<dbReference type="AlphaFoldDB" id="A0A7R9Q226"/>
<dbReference type="PROSITE" id="PS50191">
    <property type="entry name" value="CRAL_TRIO"/>
    <property type="match status" value="1"/>
</dbReference>
<sequence length="282" mass="32646">MAFPTLNAFEESSAISVAMVTELRQKFLEIVSKNPELYYDKDIDKIKSDDWSLKRFLNQNKCNEEKALESIDKAMKWRKSFGVLELSDKDFPKQFFQSAPLFLYGQDLNGSQLLIMRAKVSRKIKSWIPTAQKFFVYLVEKAETMNKGKGATLLLDCKDSGVKNTDIDFMKFSYHVLNDYYPGLVNAGLVYKLPKVMEAVYKAVKSWLNEEQEKYCYLISKKNIHEYVAQNQLPDLLLGLNQEPYRNIPDNSPTAHELAERLGIKVEKADKLVKHLEPFFIE</sequence>
<dbReference type="PANTHER" id="PTHR46384">
    <property type="entry name" value="MOTILE SPERM DOMAIN-CONTAINING PROTEIN 2"/>
    <property type="match status" value="1"/>
</dbReference>
<dbReference type="CDD" id="cd00170">
    <property type="entry name" value="SEC14"/>
    <property type="match status" value="1"/>
</dbReference>
<feature type="domain" description="CRAL-TRIO" evidence="1">
    <location>
        <begin position="91"/>
        <end position="245"/>
    </location>
</feature>
<dbReference type="PANTHER" id="PTHR46384:SF1">
    <property type="entry name" value="MOTILE SPERM DOMAIN-CONTAINING PROTEIN 2"/>
    <property type="match status" value="1"/>
</dbReference>
<accession>A0A7R9Q226</accession>
<gene>
    <name evidence="2" type="ORF">OSB1V03_LOCUS9840</name>
</gene>
<feature type="non-terminal residue" evidence="2">
    <location>
        <position position="1"/>
    </location>
</feature>
<proteinExistence type="predicted"/>
<dbReference type="InterPro" id="IPR036273">
    <property type="entry name" value="CRAL/TRIO_N_dom_sf"/>
</dbReference>
<name>A0A7R9Q226_9ACAR</name>
<dbReference type="Gene3D" id="3.40.525.10">
    <property type="entry name" value="CRAL-TRIO lipid binding domain"/>
    <property type="match status" value="1"/>
</dbReference>
<dbReference type="SUPFAM" id="SSF52087">
    <property type="entry name" value="CRAL/TRIO domain"/>
    <property type="match status" value="1"/>
</dbReference>
<reference evidence="2" key="1">
    <citation type="submission" date="2020-11" db="EMBL/GenBank/DDBJ databases">
        <authorList>
            <person name="Tran Van P."/>
        </authorList>
    </citation>
    <scope>NUCLEOTIDE SEQUENCE</scope>
</reference>
<dbReference type="GO" id="GO:0140284">
    <property type="term" value="C:endoplasmic reticulum-endosome membrane contact site"/>
    <property type="evidence" value="ECO:0007669"/>
    <property type="project" value="TreeGrafter"/>
</dbReference>
<dbReference type="Proteomes" id="UP000759131">
    <property type="component" value="Unassembled WGS sequence"/>
</dbReference>
<dbReference type="GO" id="GO:0012505">
    <property type="term" value="C:endomembrane system"/>
    <property type="evidence" value="ECO:0007669"/>
    <property type="project" value="TreeGrafter"/>
</dbReference>
<dbReference type="SMART" id="SM00516">
    <property type="entry name" value="SEC14"/>
    <property type="match status" value="1"/>
</dbReference>
<dbReference type="SUPFAM" id="SSF46938">
    <property type="entry name" value="CRAL/TRIO N-terminal domain"/>
    <property type="match status" value="1"/>
</dbReference>
<evidence type="ECO:0000313" key="2">
    <source>
        <dbReference type="EMBL" id="CAD7629423.1"/>
    </source>
</evidence>
<evidence type="ECO:0000259" key="1">
    <source>
        <dbReference type="PROSITE" id="PS50191"/>
    </source>
</evidence>
<dbReference type="OrthoDB" id="6496087at2759"/>
<dbReference type="Pfam" id="PF00650">
    <property type="entry name" value="CRAL_TRIO"/>
    <property type="match status" value="1"/>
</dbReference>
<dbReference type="EMBL" id="CAJPIZ010006824">
    <property type="protein sequence ID" value="CAG2109853.1"/>
    <property type="molecule type" value="Genomic_DNA"/>
</dbReference>
<dbReference type="InterPro" id="IPR036865">
    <property type="entry name" value="CRAL-TRIO_dom_sf"/>
</dbReference>
<evidence type="ECO:0000313" key="3">
    <source>
        <dbReference type="Proteomes" id="UP000759131"/>
    </source>
</evidence>
<protein>
    <recommendedName>
        <fullName evidence="1">CRAL-TRIO domain-containing protein</fullName>
    </recommendedName>
</protein>
<keyword evidence="3" id="KW-1185">Reference proteome</keyword>